<proteinExistence type="predicted"/>
<keyword evidence="1" id="KW-0945">Host-virus interaction</keyword>
<sequence>MTAPLVEDIGRDLEVPLKSFRIMALERAAREGGGPELLTLLETHLAREDDEECRLLCRHALVLVRARQTEELPPALPAEEHFAERFQAASVPERVQLLMRLLPQERPSLAAQAQSWLDTENDPLVAATLIRTFSPHWPAAAIARLSRFLSAPRLSLRTAALEAMVRAAPHLLTNHLPRLLTSPDPRLRILAVQGLAAFDPEAALAHVDQMLQSPDPPTRLTALSNCLLLPFPRVKPLLIRFIASERWGSLLEKAWALLAANADAQLPFHLAAVAEQSTGPRAEMLQRFLGESIRLVLDAGLTSDAPDLYQRRVDTWRRQVRARRLARDLGSRLHGTPDPDVVVAAFAAQHDLSTPELRQALAEAARDEPDPAIAAILAALAQGVLPTPAHPAPPPAISSPSSPNQNAERGATATAPSPPLPTAFPPCPASEDLSTGPSPTAAAPTPPSEAALPPHPPTATPRTEAAPASPAATASGQSGLPSPAAPLSLIRELALFRPADREWAVPRLRELLNGRHTPPAERAAAFRAAARIEEPEFLPIARAFLTDRHETLALAALEYVGTFAPASLLPLLPQFLHSSSWRLAATALKIAQQEDPAKAASALRSLAISRRPSDWETALRAMVYFDFPLVRGILLEMLNRKLPESLFRLGLQLFQANPDPENLYFLIGLETNAPPACVLAVRETRRQVGRLLIELGLLSLSGLGALEAELTERWRREQAHRRPPSRFTPEALAAAEATRQWWREMLTGWVPALALPVMVWLALPWTTTPAWPSGTGPLPPRPTVISGRLRAAPAPWPGRLLETPTGQRWFIPSPTQAIPASLPASVAEITMTVRPFRREPDGTILAIEEGRP</sequence>
<feature type="compositionally biased region" description="Pro residues" evidence="2">
    <location>
        <begin position="388"/>
        <end position="397"/>
    </location>
</feature>
<dbReference type="PANTHER" id="PTHR13037:SF24">
    <property type="entry name" value="POLYCOMB PROTEIN PCL-RELATED"/>
    <property type="match status" value="1"/>
</dbReference>
<comment type="caution">
    <text evidence="3">The sequence shown here is derived from an EMBL/GenBank/DDBJ whole genome shotgun (WGS) entry which is preliminary data.</text>
</comment>
<evidence type="ECO:0000256" key="1">
    <source>
        <dbReference type="ARBA" id="ARBA00022581"/>
    </source>
</evidence>
<dbReference type="InterPro" id="IPR016024">
    <property type="entry name" value="ARM-type_fold"/>
</dbReference>
<dbReference type="Proteomes" id="UP000252355">
    <property type="component" value="Unassembled WGS sequence"/>
</dbReference>
<dbReference type="EMBL" id="QOQW01000019">
    <property type="protein sequence ID" value="RCK78739.1"/>
    <property type="molecule type" value="Genomic_DNA"/>
</dbReference>
<feature type="compositionally biased region" description="Low complexity" evidence="2">
    <location>
        <begin position="434"/>
        <end position="452"/>
    </location>
</feature>
<evidence type="ECO:0000313" key="4">
    <source>
        <dbReference type="Proteomes" id="UP000252355"/>
    </source>
</evidence>
<name>A0A367ZLV5_9BACT</name>
<dbReference type="AlphaFoldDB" id="A0A367ZLV5"/>
<feature type="compositionally biased region" description="Low complexity" evidence="2">
    <location>
        <begin position="460"/>
        <end position="474"/>
    </location>
</feature>
<organism evidence="3 4">
    <name type="scientific">Candidatus Ozemobacter sibiricus</name>
    <dbReference type="NCBI Taxonomy" id="2268124"/>
    <lineage>
        <taxon>Bacteria</taxon>
        <taxon>Candidatus Ozemobacteria</taxon>
        <taxon>Candidatus Ozemobacterales</taxon>
        <taxon>Candidatus Ozemobacteraceae</taxon>
        <taxon>Candidatus Ozemobacter</taxon>
    </lineage>
</organism>
<protein>
    <recommendedName>
        <fullName evidence="5">HEAT repeat domain-containing protein</fullName>
    </recommendedName>
</protein>
<evidence type="ECO:0008006" key="5">
    <source>
        <dbReference type="Google" id="ProtNLM"/>
    </source>
</evidence>
<feature type="region of interest" description="Disordered" evidence="2">
    <location>
        <begin position="386"/>
        <end position="483"/>
    </location>
</feature>
<dbReference type="InterPro" id="IPR011989">
    <property type="entry name" value="ARM-like"/>
</dbReference>
<dbReference type="PANTHER" id="PTHR13037">
    <property type="entry name" value="FORMIN"/>
    <property type="match status" value="1"/>
</dbReference>
<accession>A0A367ZLV5</accession>
<dbReference type="Gene3D" id="1.25.10.10">
    <property type="entry name" value="Leucine-rich Repeat Variant"/>
    <property type="match status" value="2"/>
</dbReference>
<gene>
    <name evidence="3" type="ORF">OZSIB_1092</name>
</gene>
<dbReference type="SUPFAM" id="SSF48371">
    <property type="entry name" value="ARM repeat"/>
    <property type="match status" value="1"/>
</dbReference>
<feature type="compositionally biased region" description="Pro residues" evidence="2">
    <location>
        <begin position="416"/>
        <end position="428"/>
    </location>
</feature>
<evidence type="ECO:0000313" key="3">
    <source>
        <dbReference type="EMBL" id="RCK78739.1"/>
    </source>
</evidence>
<reference evidence="3 4" key="1">
    <citation type="submission" date="2018-05" db="EMBL/GenBank/DDBJ databases">
        <title>A metagenomic window into the 2 km-deep terrestrial subsurface aquifer revealed taxonomically and functionally diverse microbial community comprising novel uncultured bacterial lineages.</title>
        <authorList>
            <person name="Kadnikov V.V."/>
            <person name="Mardanov A.V."/>
            <person name="Beletsky A.V."/>
            <person name="Banks D."/>
            <person name="Pimenov N.V."/>
            <person name="Frank Y.A."/>
            <person name="Karnachuk O.V."/>
            <person name="Ravin N.V."/>
        </authorList>
    </citation>
    <scope>NUCLEOTIDE SEQUENCE [LARGE SCALE GENOMIC DNA]</scope>
    <source>
        <strain evidence="3">BY5</strain>
    </source>
</reference>
<evidence type="ECO:0000256" key="2">
    <source>
        <dbReference type="SAM" id="MobiDB-lite"/>
    </source>
</evidence>